<sequence length="115" mass="12773">MKRELGARGEALAAQYFVSRGGVILGRNVRYTCGELDLIVQLGGIIVFVEVKTRSTLDFGGAESITRAKFARMRRAAALWLEGQPYREVRFDALVLDFSADDPFFHYEGIVAGAR</sequence>
<dbReference type="PANTHER" id="PTHR34039:SF1">
    <property type="entry name" value="UPF0102 PROTEIN YRAN"/>
    <property type="match status" value="1"/>
</dbReference>
<dbReference type="InterPro" id="IPR011856">
    <property type="entry name" value="tRNA_endonuc-like_dom_sf"/>
</dbReference>
<dbReference type="NCBIfam" id="NF009150">
    <property type="entry name" value="PRK12497.1-3"/>
    <property type="match status" value="1"/>
</dbReference>
<evidence type="ECO:0000313" key="4">
    <source>
        <dbReference type="Proteomes" id="UP000035368"/>
    </source>
</evidence>
<dbReference type="HAMAP" id="MF_00048">
    <property type="entry name" value="UPF0102"/>
    <property type="match status" value="1"/>
</dbReference>
<dbReference type="AlphaFoldDB" id="A0A0G3GQD9"/>
<evidence type="ECO:0000313" key="3">
    <source>
        <dbReference type="EMBL" id="AKK03421.1"/>
    </source>
</evidence>
<dbReference type="CDD" id="cd20736">
    <property type="entry name" value="PoNe_Nuclease"/>
    <property type="match status" value="1"/>
</dbReference>
<dbReference type="KEGG" id="cei:CEPID_07855"/>
<dbReference type="EMBL" id="CP011541">
    <property type="protein sequence ID" value="AKK03421.1"/>
    <property type="molecule type" value="Genomic_DNA"/>
</dbReference>
<dbReference type="InterPro" id="IPR003509">
    <property type="entry name" value="UPF0102_YraN-like"/>
</dbReference>
<dbReference type="InterPro" id="IPR011335">
    <property type="entry name" value="Restrct_endonuc-II-like"/>
</dbReference>
<dbReference type="PATRIC" id="fig|1050174.4.peg.1580"/>
<dbReference type="Pfam" id="PF02021">
    <property type="entry name" value="UPF0102"/>
    <property type="match status" value="1"/>
</dbReference>
<dbReference type="SUPFAM" id="SSF52980">
    <property type="entry name" value="Restriction endonuclease-like"/>
    <property type="match status" value="1"/>
</dbReference>
<organism evidence="3 4">
    <name type="scientific">Corynebacterium epidermidicanis</name>
    <dbReference type="NCBI Taxonomy" id="1050174"/>
    <lineage>
        <taxon>Bacteria</taxon>
        <taxon>Bacillati</taxon>
        <taxon>Actinomycetota</taxon>
        <taxon>Actinomycetes</taxon>
        <taxon>Mycobacteriales</taxon>
        <taxon>Corynebacteriaceae</taxon>
        <taxon>Corynebacterium</taxon>
    </lineage>
</organism>
<dbReference type="NCBIfam" id="TIGR00252">
    <property type="entry name" value="YraN family protein"/>
    <property type="match status" value="1"/>
</dbReference>
<dbReference type="OrthoDB" id="9794876at2"/>
<dbReference type="RefSeq" id="WP_047240457.1">
    <property type="nucleotide sequence ID" value="NZ_CP011541.1"/>
</dbReference>
<evidence type="ECO:0000256" key="1">
    <source>
        <dbReference type="ARBA" id="ARBA00006738"/>
    </source>
</evidence>
<gene>
    <name evidence="3" type="ORF">CEPID_07855</name>
</gene>
<dbReference type="STRING" id="1050174.CEPID_07855"/>
<dbReference type="PANTHER" id="PTHR34039">
    <property type="entry name" value="UPF0102 PROTEIN YRAN"/>
    <property type="match status" value="1"/>
</dbReference>
<comment type="similarity">
    <text evidence="1 2">Belongs to the UPF0102 family.</text>
</comment>
<dbReference type="Gene3D" id="3.40.1350.10">
    <property type="match status" value="1"/>
</dbReference>
<accession>A0A0G3GQD9</accession>
<name>A0A0G3GQD9_9CORY</name>
<proteinExistence type="inferred from homology"/>
<reference evidence="3 4" key="1">
    <citation type="submission" date="2015-05" db="EMBL/GenBank/DDBJ databases">
        <title>Complete genome sequence of Corynebacterium epidermidicanis DSM 45586, isolated from the skin of a dog suffering from pruritus.</title>
        <authorList>
            <person name="Ruckert C."/>
            <person name="Albersmeier A."/>
            <person name="Winkler A."/>
            <person name="Tauch A."/>
        </authorList>
    </citation>
    <scope>NUCLEOTIDE SEQUENCE [LARGE SCALE GENOMIC DNA]</scope>
    <source>
        <strain evidence="3 4">DSM 45586</strain>
    </source>
</reference>
<dbReference type="GO" id="GO:0003676">
    <property type="term" value="F:nucleic acid binding"/>
    <property type="evidence" value="ECO:0007669"/>
    <property type="project" value="InterPro"/>
</dbReference>
<evidence type="ECO:0000256" key="2">
    <source>
        <dbReference type="HAMAP-Rule" id="MF_00048"/>
    </source>
</evidence>
<dbReference type="Proteomes" id="UP000035368">
    <property type="component" value="Chromosome"/>
</dbReference>
<keyword evidence="4" id="KW-1185">Reference proteome</keyword>
<protein>
    <recommendedName>
        <fullName evidence="2">UPF0102 protein CEPID_07855</fullName>
    </recommendedName>
</protein>